<dbReference type="KEGG" id="hpel:HZS54_17010"/>
<dbReference type="GeneID" id="56084325"/>
<protein>
    <submittedName>
        <fullName evidence="2">Uncharacterized protein</fullName>
    </submittedName>
</protein>
<keyword evidence="1" id="KW-0472">Membrane</keyword>
<keyword evidence="3" id="KW-1185">Reference proteome</keyword>
<evidence type="ECO:0000256" key="1">
    <source>
        <dbReference type="SAM" id="Phobius"/>
    </source>
</evidence>
<evidence type="ECO:0000313" key="3">
    <source>
        <dbReference type="Proteomes" id="UP000509346"/>
    </source>
</evidence>
<organism evidence="2 3">
    <name type="scientific">Halosimplex pelagicum</name>
    <dbReference type="NCBI Taxonomy" id="869886"/>
    <lineage>
        <taxon>Archaea</taxon>
        <taxon>Methanobacteriati</taxon>
        <taxon>Methanobacteriota</taxon>
        <taxon>Stenosarchaea group</taxon>
        <taxon>Halobacteria</taxon>
        <taxon>Halobacteriales</taxon>
        <taxon>Haloarculaceae</taxon>
        <taxon>Halosimplex</taxon>
    </lineage>
</organism>
<accession>A0A7D5PCF8</accession>
<evidence type="ECO:0000313" key="2">
    <source>
        <dbReference type="EMBL" id="QLH83225.1"/>
    </source>
</evidence>
<feature type="transmembrane region" description="Helical" evidence="1">
    <location>
        <begin position="66"/>
        <end position="88"/>
    </location>
</feature>
<proteinExistence type="predicted"/>
<dbReference type="OrthoDB" id="222241at2157"/>
<keyword evidence="1" id="KW-1133">Transmembrane helix</keyword>
<dbReference type="RefSeq" id="WP_179918275.1">
    <property type="nucleotide sequence ID" value="NZ_CP058909.1"/>
</dbReference>
<keyword evidence="1" id="KW-0812">Transmembrane</keyword>
<gene>
    <name evidence="2" type="ORF">HZS54_17010</name>
</gene>
<dbReference type="AlphaFoldDB" id="A0A7D5PCF8"/>
<name>A0A7D5PCF8_9EURY</name>
<feature type="transmembrane region" description="Helical" evidence="1">
    <location>
        <begin position="100"/>
        <end position="120"/>
    </location>
</feature>
<reference evidence="2 3" key="1">
    <citation type="submission" date="2020-07" db="EMBL/GenBank/DDBJ databases">
        <title>Halosimplex litoreum sp. nov. and Halosimplex rubrum sp. nov., isolated from different salt environments.</title>
        <authorList>
            <person name="Cui H."/>
        </authorList>
    </citation>
    <scope>NUCLEOTIDE SEQUENCE [LARGE SCALE GENOMIC DNA]</scope>
    <source>
        <strain evidence="2 3">R2</strain>
    </source>
</reference>
<feature type="transmembrane region" description="Helical" evidence="1">
    <location>
        <begin position="32"/>
        <end position="54"/>
    </location>
</feature>
<sequence>MSAAGGPRVRRLFNRAAEAGDLRTVIFRGIGAVLFAGGSAVASGVLTVADLIIIPVSAMATASGELVSAIFGGSAQIINVGAIATALSIGPGGMFNLGPLTFALGFGAVLLALYLVVAYLSEDPTGNFVPGIPFDIPTPGFAGPEEDDEDG</sequence>
<dbReference type="Proteomes" id="UP000509346">
    <property type="component" value="Chromosome"/>
</dbReference>
<dbReference type="EMBL" id="CP058909">
    <property type="protein sequence ID" value="QLH83225.1"/>
    <property type="molecule type" value="Genomic_DNA"/>
</dbReference>